<evidence type="ECO:0000256" key="1">
    <source>
        <dbReference type="ARBA" id="ARBA00004167"/>
    </source>
</evidence>
<proteinExistence type="inferred from homology"/>
<dbReference type="Gene3D" id="3.30.1390.30">
    <property type="entry name" value="Penicillin-binding protein 2a, domain 3"/>
    <property type="match status" value="1"/>
</dbReference>
<comment type="pathway">
    <text evidence="14">Cell wall biogenesis; peptidoglycan biosynthesis.</text>
</comment>
<dbReference type="EMBL" id="JAKGAS010000001">
    <property type="protein sequence ID" value="MCF2946779.1"/>
    <property type="molecule type" value="Genomic_DNA"/>
</dbReference>
<dbReference type="InterPro" id="IPR050515">
    <property type="entry name" value="Beta-lactam/transpept"/>
</dbReference>
<dbReference type="InterPro" id="IPR017790">
    <property type="entry name" value="Penicillin-binding_protein_2"/>
</dbReference>
<dbReference type="Pfam" id="PF00905">
    <property type="entry name" value="Transpeptidase"/>
    <property type="match status" value="1"/>
</dbReference>
<evidence type="ECO:0000313" key="18">
    <source>
        <dbReference type="Proteomes" id="UP001521137"/>
    </source>
</evidence>
<feature type="binding site" evidence="14">
    <location>
        <position position="369"/>
    </location>
    <ligand>
        <name>Zn(2+)</name>
        <dbReference type="ChEBI" id="CHEBI:29105"/>
    </ligand>
</feature>
<keyword evidence="18" id="KW-1185">Reference proteome</keyword>
<feature type="transmembrane region" description="Helical" evidence="14">
    <location>
        <begin position="21"/>
        <end position="43"/>
    </location>
</feature>
<evidence type="ECO:0000256" key="8">
    <source>
        <dbReference type="ARBA" id="ARBA00022801"/>
    </source>
</evidence>
<protein>
    <recommendedName>
        <fullName evidence="14">Peptidoglycan D,D-transpeptidase MrdA</fullName>
        <ecNumber evidence="14">3.4.16.4</ecNumber>
    </recommendedName>
    <alternativeName>
        <fullName evidence="14">Penicillin-binding protein 2</fullName>
        <shortName evidence="14">PBP-2</shortName>
    </alternativeName>
</protein>
<evidence type="ECO:0000313" key="17">
    <source>
        <dbReference type="EMBL" id="MCF2946779.1"/>
    </source>
</evidence>
<evidence type="ECO:0000259" key="15">
    <source>
        <dbReference type="Pfam" id="PF00905"/>
    </source>
</evidence>
<dbReference type="Pfam" id="PF03717">
    <property type="entry name" value="PBP_dimer"/>
    <property type="match status" value="1"/>
</dbReference>
<dbReference type="InterPro" id="IPR036138">
    <property type="entry name" value="PBP_dimer_sf"/>
</dbReference>
<feature type="active site" description="Acyl-ester intermediate" evidence="14">
    <location>
        <position position="330"/>
    </location>
</feature>
<dbReference type="SUPFAM" id="SSF56601">
    <property type="entry name" value="beta-lactamase/transpeptidase-like"/>
    <property type="match status" value="1"/>
</dbReference>
<comment type="cofactor">
    <cofactor evidence="14">
        <name>Zn(2+)</name>
        <dbReference type="ChEBI" id="CHEBI:29105"/>
    </cofactor>
    <text evidence="14">Binds one Zn(2+) ion per subunit.</text>
</comment>
<evidence type="ECO:0000256" key="9">
    <source>
        <dbReference type="ARBA" id="ARBA00022960"/>
    </source>
</evidence>
<keyword evidence="6 14" id="KW-0645">Protease</keyword>
<feature type="binding site" evidence="14">
    <location>
        <position position="354"/>
    </location>
    <ligand>
        <name>Zn(2+)</name>
        <dbReference type="ChEBI" id="CHEBI:29105"/>
    </ligand>
</feature>
<dbReference type="PANTHER" id="PTHR30627:SF2">
    <property type="entry name" value="PEPTIDOGLYCAN D,D-TRANSPEPTIDASE MRDA"/>
    <property type="match status" value="1"/>
</dbReference>
<evidence type="ECO:0000256" key="4">
    <source>
        <dbReference type="ARBA" id="ARBA00022519"/>
    </source>
</evidence>
<keyword evidence="14" id="KW-0862">Zinc</keyword>
<accession>A0ABS9D4M9</accession>
<keyword evidence="9 14" id="KW-0133">Cell shape</keyword>
<organism evidence="17 18">
    <name type="scientific">Paraglaciecola algarum</name>
    <dbReference type="NCBI Taxonomy" id="3050085"/>
    <lineage>
        <taxon>Bacteria</taxon>
        <taxon>Pseudomonadati</taxon>
        <taxon>Pseudomonadota</taxon>
        <taxon>Gammaproteobacteria</taxon>
        <taxon>Alteromonadales</taxon>
        <taxon>Alteromonadaceae</taxon>
        <taxon>Paraglaciecola</taxon>
    </lineage>
</organism>
<dbReference type="InterPro" id="IPR005311">
    <property type="entry name" value="PBP_dimer"/>
</dbReference>
<keyword evidence="12 14" id="KW-0472">Membrane</keyword>
<keyword evidence="7 14" id="KW-0812">Transmembrane</keyword>
<dbReference type="HAMAP" id="MF_02081">
    <property type="entry name" value="MrdA_transpept"/>
    <property type="match status" value="1"/>
</dbReference>
<evidence type="ECO:0000256" key="14">
    <source>
        <dbReference type="HAMAP-Rule" id="MF_02081"/>
    </source>
</evidence>
<feature type="binding site" evidence="14">
    <location>
        <position position="388"/>
    </location>
    <ligand>
        <name>Zn(2+)</name>
        <dbReference type="ChEBI" id="CHEBI:29105"/>
    </ligand>
</feature>
<keyword evidence="4 14" id="KW-0997">Cell inner membrane</keyword>
<dbReference type="PANTHER" id="PTHR30627">
    <property type="entry name" value="PEPTIDOGLYCAN D,D-TRANSPEPTIDASE"/>
    <property type="match status" value="1"/>
</dbReference>
<evidence type="ECO:0000256" key="5">
    <source>
        <dbReference type="ARBA" id="ARBA00022645"/>
    </source>
</evidence>
<keyword evidence="3 14" id="KW-1003">Cell membrane</keyword>
<reference evidence="17 18" key="1">
    <citation type="submission" date="2022-01" db="EMBL/GenBank/DDBJ databases">
        <title>Paraglaciecola sp. G1-23.</title>
        <authorList>
            <person name="Jin M.S."/>
            <person name="Han D.M."/>
            <person name="Kim H.M."/>
            <person name="Jeon C.O."/>
        </authorList>
    </citation>
    <scope>NUCLEOTIDE SEQUENCE [LARGE SCALE GENOMIC DNA]</scope>
    <source>
        <strain evidence="17 18">G1-23</strain>
    </source>
</reference>
<dbReference type="EC" id="3.4.16.4" evidence="14"/>
<dbReference type="Gene3D" id="3.40.710.10">
    <property type="entry name" value="DD-peptidase/beta-lactamase superfamily"/>
    <property type="match status" value="1"/>
</dbReference>
<gene>
    <name evidence="14 17" type="primary">mrdA</name>
    <name evidence="17" type="ORF">L0668_01560</name>
</gene>
<dbReference type="GO" id="GO:0009002">
    <property type="term" value="F:serine-type D-Ala-D-Ala carboxypeptidase activity"/>
    <property type="evidence" value="ECO:0007669"/>
    <property type="project" value="UniProtKB-EC"/>
</dbReference>
<dbReference type="NCBIfam" id="TIGR03423">
    <property type="entry name" value="pbp2_mrdA"/>
    <property type="match status" value="1"/>
</dbReference>
<feature type="domain" description="Penicillin-binding protein dimerisation" evidence="16">
    <location>
        <begin position="65"/>
        <end position="240"/>
    </location>
</feature>
<dbReference type="InterPro" id="IPR001460">
    <property type="entry name" value="PCN-bd_Tpept"/>
</dbReference>
<evidence type="ECO:0000256" key="12">
    <source>
        <dbReference type="ARBA" id="ARBA00023136"/>
    </source>
</evidence>
<name>A0ABS9D4M9_9ALTE</name>
<evidence type="ECO:0000256" key="2">
    <source>
        <dbReference type="ARBA" id="ARBA00004236"/>
    </source>
</evidence>
<evidence type="ECO:0000256" key="13">
    <source>
        <dbReference type="ARBA" id="ARBA00023316"/>
    </source>
</evidence>
<dbReference type="InterPro" id="IPR012338">
    <property type="entry name" value="Beta-lactam/transpept-like"/>
</dbReference>
<dbReference type="RefSeq" id="WP_235310300.1">
    <property type="nucleotide sequence ID" value="NZ_JAKGAS010000001.1"/>
</dbReference>
<keyword evidence="13 14" id="KW-0961">Cell wall biogenesis/degradation</keyword>
<comment type="subcellular location">
    <subcellularLocation>
        <location evidence="14">Cell inner membrane</location>
        <topology evidence="14">Single-pass membrane protein</topology>
    </subcellularLocation>
    <subcellularLocation>
        <location evidence="2">Cell membrane</location>
    </subcellularLocation>
    <subcellularLocation>
        <location evidence="1">Membrane</location>
        <topology evidence="1">Single-pass membrane protein</topology>
    </subcellularLocation>
</comment>
<keyword evidence="11 14" id="KW-1133">Transmembrane helix</keyword>
<evidence type="ECO:0000256" key="7">
    <source>
        <dbReference type="ARBA" id="ARBA00022692"/>
    </source>
</evidence>
<feature type="binding site" evidence="14">
    <location>
        <position position="375"/>
    </location>
    <ligand>
        <name>Zn(2+)</name>
        <dbReference type="ChEBI" id="CHEBI:29105"/>
    </ligand>
</feature>
<evidence type="ECO:0000256" key="6">
    <source>
        <dbReference type="ARBA" id="ARBA00022670"/>
    </source>
</evidence>
<dbReference type="Proteomes" id="UP001521137">
    <property type="component" value="Unassembled WGS sequence"/>
</dbReference>
<dbReference type="Gene3D" id="3.90.1310.10">
    <property type="entry name" value="Penicillin-binding protein 2a (Domain 2)"/>
    <property type="match status" value="1"/>
</dbReference>
<sequence length="640" mass="72157">MPSHRVTIKDHTAEANLFARRAVIGLLGVFIMIGMVISNLYYLQVTRFEDYQTRSNGNRIKILPVAPNRGLIYDRNGVLLAQNKPVFSLQVIPEESKDLDQTLKGLQTLLSIDNEDIEDFHKDRKRIRRFKPVTLLNRLNQEQVAIFSASQHKYPGVSVEARLGRHYPYKGALTHVLGYVAKIDKKDLQKLTEAGFEANYAATYDIGKRGIEKYHEELLHGKVGYQEVEVNNQGRIIRVLNFSPPTPGQDIVLNLDVELQLEAEKQFAGQKGTVVAMDPKDGGILALYSSPSYDPNLFVHGISSKNYKKLLINSRPLFNRATQGQYPPASTVKPLLALVGLEEGVITPESRLYDNGKYKLKNVKRIWRDHNLWGHGWVDVTKSIEVSCDIFFYDMAYKLGIDKISEGMYKFGFGDYTGIDLHEEADGFMPSRGSVRAQYNRAWYHGDTINLGIGQSYWTVTPVQQVQALGTLINKGKRIIPQVIRGKMLDKQIIEEPIKERRPLEIKNEHNWDVILDAMYGTVNRKGSARKAFTGAHYISAGKTGTAQLVTIAQDEKYDASKLSKENHDNAMYVGYAPYDNPQITITIVLENAGHGGAQAAPIARKIMDNFFKDQTFPEHQVIQSLGPDGSPIYTKEEDE</sequence>
<keyword evidence="8 14" id="KW-0378">Hydrolase</keyword>
<comment type="caution">
    <text evidence="17">The sequence shown here is derived from an EMBL/GenBank/DDBJ whole genome shotgun (WGS) entry which is preliminary data.</text>
</comment>
<keyword evidence="14" id="KW-0479">Metal-binding</keyword>
<comment type="similarity">
    <text evidence="14">Belongs to the transpeptidase family. MrdA subfamily.</text>
</comment>
<keyword evidence="5 14" id="KW-0121">Carboxypeptidase</keyword>
<evidence type="ECO:0000256" key="11">
    <source>
        <dbReference type="ARBA" id="ARBA00022989"/>
    </source>
</evidence>
<dbReference type="SUPFAM" id="SSF56519">
    <property type="entry name" value="Penicillin binding protein dimerisation domain"/>
    <property type="match status" value="1"/>
</dbReference>
<keyword evidence="10 14" id="KW-0573">Peptidoglycan synthesis</keyword>
<comment type="catalytic activity">
    <reaction evidence="14">
        <text>Preferential cleavage: (Ac)2-L-Lys-D-Ala-|-D-Ala. Also transpeptidation of peptidyl-alanyl moieties that are N-acyl substituents of D-alanine.</text>
        <dbReference type="EC" id="3.4.16.4"/>
    </reaction>
</comment>
<comment type="function">
    <text evidence="14">Catalyzes cross-linking of the peptidoglycan cell wall.</text>
</comment>
<evidence type="ECO:0000256" key="3">
    <source>
        <dbReference type="ARBA" id="ARBA00022475"/>
    </source>
</evidence>
<feature type="domain" description="Penicillin-binding protein transpeptidase" evidence="15">
    <location>
        <begin position="272"/>
        <end position="609"/>
    </location>
</feature>
<evidence type="ECO:0000259" key="16">
    <source>
        <dbReference type="Pfam" id="PF03717"/>
    </source>
</evidence>
<evidence type="ECO:0000256" key="10">
    <source>
        <dbReference type="ARBA" id="ARBA00022984"/>
    </source>
</evidence>